<keyword evidence="3" id="KW-1185">Reference proteome</keyword>
<dbReference type="InterPro" id="IPR001810">
    <property type="entry name" value="F-box_dom"/>
</dbReference>
<evidence type="ECO:0000259" key="1">
    <source>
        <dbReference type="SMART" id="SM00256"/>
    </source>
</evidence>
<sequence>MPVEDSPFQFRDWAYLPPEVVELISEKIKSIIDYVRFCAVCSSWRSISLWKLPHLPLQLPWLILPFEPCPDEKDDGIRFLYDIWESKMRRLYLPETINVMCCASYRGWLLLVSIGGREVFLLNPLTRAQIHLPPFTSPVKHFGNKLHRFCFNGSDLFGSYMGYFAKSKMTFSTNLANPNCLITVCLWQCWVLCCRVGDYCWTRVISRYDTGPSDATYYNGQFYLLYRGAMDIIKSNKPEEVINFNFEPELRAVRMRLLEGKSGVYVVAFHPDQNIKIYKFQEQSLKLEVTDRSNTTIFGGSTITGPYLAVCSDDWDSLDGDSIYIEYSCIYRGDEHYLGSYHSIFGTDRDGDTIEHIVRDPGKKRRFWPPEPAMWFQPSFF</sequence>
<organism evidence="2 3">
    <name type="scientific">Rhynchospora pubera</name>
    <dbReference type="NCBI Taxonomy" id="906938"/>
    <lineage>
        <taxon>Eukaryota</taxon>
        <taxon>Viridiplantae</taxon>
        <taxon>Streptophyta</taxon>
        <taxon>Embryophyta</taxon>
        <taxon>Tracheophyta</taxon>
        <taxon>Spermatophyta</taxon>
        <taxon>Magnoliopsida</taxon>
        <taxon>Liliopsida</taxon>
        <taxon>Poales</taxon>
        <taxon>Cyperaceae</taxon>
        <taxon>Cyperoideae</taxon>
        <taxon>Rhynchosporeae</taxon>
        <taxon>Rhynchospora</taxon>
    </lineage>
</organism>
<feature type="domain" description="F-box" evidence="1">
    <location>
        <begin position="16"/>
        <end position="57"/>
    </location>
</feature>
<dbReference type="Pfam" id="PF03478">
    <property type="entry name" value="Beta-prop_KIB1-4"/>
    <property type="match status" value="1"/>
</dbReference>
<dbReference type="InterPro" id="IPR005174">
    <property type="entry name" value="KIB1-4_b-propeller"/>
</dbReference>
<protein>
    <submittedName>
        <fullName evidence="2">F-box protein (DUF295)</fullName>
    </submittedName>
</protein>
<name>A0AAV8DWW3_9POAL</name>
<reference evidence="2" key="1">
    <citation type="submission" date="2022-08" db="EMBL/GenBank/DDBJ databases">
        <authorList>
            <person name="Marques A."/>
        </authorList>
    </citation>
    <scope>NUCLEOTIDE SEQUENCE</scope>
    <source>
        <strain evidence="2">RhyPub2mFocal</strain>
        <tissue evidence="2">Leaves</tissue>
    </source>
</reference>
<dbReference type="SMART" id="SM00256">
    <property type="entry name" value="FBOX"/>
    <property type="match status" value="1"/>
</dbReference>
<evidence type="ECO:0000313" key="3">
    <source>
        <dbReference type="Proteomes" id="UP001140206"/>
    </source>
</evidence>
<gene>
    <name evidence="2" type="ORF">LUZ62_056722</name>
</gene>
<proteinExistence type="predicted"/>
<dbReference type="PANTHER" id="PTHR44259:SF114">
    <property type="entry name" value="OS06G0707300 PROTEIN"/>
    <property type="match status" value="1"/>
</dbReference>
<dbReference type="AlphaFoldDB" id="A0AAV8DWW3"/>
<dbReference type="EMBL" id="JAMFTS010000003">
    <property type="protein sequence ID" value="KAJ4772465.1"/>
    <property type="molecule type" value="Genomic_DNA"/>
</dbReference>
<evidence type="ECO:0000313" key="2">
    <source>
        <dbReference type="EMBL" id="KAJ4772465.1"/>
    </source>
</evidence>
<dbReference type="PANTHER" id="PTHR44259">
    <property type="entry name" value="OS07G0183000 PROTEIN-RELATED"/>
    <property type="match status" value="1"/>
</dbReference>
<comment type="caution">
    <text evidence="2">The sequence shown here is derived from an EMBL/GenBank/DDBJ whole genome shotgun (WGS) entry which is preliminary data.</text>
</comment>
<accession>A0AAV8DWW3</accession>
<dbReference type="InterPro" id="IPR050942">
    <property type="entry name" value="F-box_BR-signaling"/>
</dbReference>
<dbReference type="Proteomes" id="UP001140206">
    <property type="component" value="Chromosome 3"/>
</dbReference>